<dbReference type="AlphaFoldDB" id="A0AAD7NYJ9"/>
<protein>
    <recommendedName>
        <fullName evidence="3">Reverse transcriptase zinc-binding domain-containing protein</fullName>
    </recommendedName>
</protein>
<sequence>TSHIGLNSFLHHFHLGPSPDCAHCHVPETASHFILAYPLYRQQRLELICKVGTAHLSLRLLLGVKSDPKPVLVFVRNTGR</sequence>
<organism evidence="1 2">
    <name type="scientific">Mycena maculata</name>
    <dbReference type="NCBI Taxonomy" id="230809"/>
    <lineage>
        <taxon>Eukaryota</taxon>
        <taxon>Fungi</taxon>
        <taxon>Dikarya</taxon>
        <taxon>Basidiomycota</taxon>
        <taxon>Agaricomycotina</taxon>
        <taxon>Agaricomycetes</taxon>
        <taxon>Agaricomycetidae</taxon>
        <taxon>Agaricales</taxon>
        <taxon>Marasmiineae</taxon>
        <taxon>Mycenaceae</taxon>
        <taxon>Mycena</taxon>
    </lineage>
</organism>
<keyword evidence="2" id="KW-1185">Reference proteome</keyword>
<reference evidence="1" key="1">
    <citation type="submission" date="2023-03" db="EMBL/GenBank/DDBJ databases">
        <title>Massive genome expansion in bonnet fungi (Mycena s.s.) driven by repeated elements and novel gene families across ecological guilds.</title>
        <authorList>
            <consortium name="Lawrence Berkeley National Laboratory"/>
            <person name="Harder C.B."/>
            <person name="Miyauchi S."/>
            <person name="Viragh M."/>
            <person name="Kuo A."/>
            <person name="Thoen E."/>
            <person name="Andreopoulos B."/>
            <person name="Lu D."/>
            <person name="Skrede I."/>
            <person name="Drula E."/>
            <person name="Henrissat B."/>
            <person name="Morin E."/>
            <person name="Kohler A."/>
            <person name="Barry K."/>
            <person name="LaButti K."/>
            <person name="Morin E."/>
            <person name="Salamov A."/>
            <person name="Lipzen A."/>
            <person name="Mereny Z."/>
            <person name="Hegedus B."/>
            <person name="Baldrian P."/>
            <person name="Stursova M."/>
            <person name="Weitz H."/>
            <person name="Taylor A."/>
            <person name="Grigoriev I.V."/>
            <person name="Nagy L.G."/>
            <person name="Martin F."/>
            <person name="Kauserud H."/>
        </authorList>
    </citation>
    <scope>NUCLEOTIDE SEQUENCE</scope>
    <source>
        <strain evidence="1">CBHHK188m</strain>
    </source>
</reference>
<proteinExistence type="predicted"/>
<evidence type="ECO:0000313" key="1">
    <source>
        <dbReference type="EMBL" id="KAJ7780639.1"/>
    </source>
</evidence>
<dbReference type="EMBL" id="JARJLG010000005">
    <property type="protein sequence ID" value="KAJ7780639.1"/>
    <property type="molecule type" value="Genomic_DNA"/>
</dbReference>
<comment type="caution">
    <text evidence="1">The sequence shown here is derived from an EMBL/GenBank/DDBJ whole genome shotgun (WGS) entry which is preliminary data.</text>
</comment>
<feature type="non-terminal residue" evidence="1">
    <location>
        <position position="80"/>
    </location>
</feature>
<name>A0AAD7NYJ9_9AGAR</name>
<gene>
    <name evidence="1" type="ORF">DFH07DRAFT_695284</name>
</gene>
<dbReference type="Proteomes" id="UP001215280">
    <property type="component" value="Unassembled WGS sequence"/>
</dbReference>
<evidence type="ECO:0000313" key="2">
    <source>
        <dbReference type="Proteomes" id="UP001215280"/>
    </source>
</evidence>
<evidence type="ECO:0008006" key="3">
    <source>
        <dbReference type="Google" id="ProtNLM"/>
    </source>
</evidence>
<feature type="non-terminal residue" evidence="1">
    <location>
        <position position="1"/>
    </location>
</feature>
<accession>A0AAD7NYJ9</accession>